<dbReference type="InterPro" id="IPR006674">
    <property type="entry name" value="HD_domain"/>
</dbReference>
<reference evidence="2 3" key="1">
    <citation type="submission" date="2016-10" db="EMBL/GenBank/DDBJ databases">
        <title>Lutibacter sp. LPB0138, isolated from marine gastropod.</title>
        <authorList>
            <person name="Kim E."/>
            <person name="Yi H."/>
        </authorList>
    </citation>
    <scope>NUCLEOTIDE SEQUENCE [LARGE SCALE GENOMIC DNA]</scope>
    <source>
        <strain evidence="2 3">LPB0138</strain>
    </source>
</reference>
<sequence>MNTTEQNIIDNTISFVKKTLRNAEGGHDWFHIERVYNNSLLISKSEKVNKFIVALGALLHDIADAKFYNGDETVGPKMAREFLFSQNVDSTIIEHVVKIIENISYKNSLAKNTENQFSSPELLVVQDADRLDAIGAIGIARCFNYGGFKNRKLYDPEIKPNLNLSKEEYKKSDSPTINHFYEKLLLLKEKMNTKTGLRIATDRHKYMEQFLEQFYAEWNGKK</sequence>
<dbReference type="Proteomes" id="UP000176050">
    <property type="component" value="Chromosome"/>
</dbReference>
<dbReference type="Gene3D" id="1.10.472.50">
    <property type="entry name" value="HD-domain/PDEase-like"/>
    <property type="match status" value="1"/>
</dbReference>
<name>A0A1D8P8I9_9FLAO</name>
<keyword evidence="3" id="KW-1185">Reference proteome</keyword>
<protein>
    <submittedName>
        <fullName evidence="2">Phosphohydrolase</fullName>
    </submittedName>
</protein>
<dbReference type="Pfam" id="PF01966">
    <property type="entry name" value="HD"/>
    <property type="match status" value="1"/>
</dbReference>
<dbReference type="EMBL" id="CP017478">
    <property type="protein sequence ID" value="AOW20898.1"/>
    <property type="molecule type" value="Genomic_DNA"/>
</dbReference>
<dbReference type="PANTHER" id="PTHR33594">
    <property type="entry name" value="SUPERFAMILY HYDROLASE, PUTATIVE (AFU_ORTHOLOGUE AFUA_1G03035)-RELATED"/>
    <property type="match status" value="1"/>
</dbReference>
<accession>A0A1D8P8I9</accession>
<organism evidence="2 3">
    <name type="scientific">Urechidicola croceus</name>
    <dbReference type="NCBI Taxonomy" id="1850246"/>
    <lineage>
        <taxon>Bacteria</taxon>
        <taxon>Pseudomonadati</taxon>
        <taxon>Bacteroidota</taxon>
        <taxon>Flavobacteriia</taxon>
        <taxon>Flavobacteriales</taxon>
        <taxon>Flavobacteriaceae</taxon>
        <taxon>Urechidicola</taxon>
    </lineage>
</organism>
<dbReference type="SUPFAM" id="SSF109604">
    <property type="entry name" value="HD-domain/PDEase-like"/>
    <property type="match status" value="1"/>
</dbReference>
<dbReference type="GO" id="GO:0016787">
    <property type="term" value="F:hydrolase activity"/>
    <property type="evidence" value="ECO:0007669"/>
    <property type="project" value="UniProtKB-KW"/>
</dbReference>
<dbReference type="AlphaFoldDB" id="A0A1D8P8I9"/>
<dbReference type="PANTHER" id="PTHR33594:SF1">
    <property type="entry name" value="HD_PDEASE DOMAIN-CONTAINING PROTEIN"/>
    <property type="match status" value="1"/>
</dbReference>
<dbReference type="STRING" id="1850246.LPB138_09535"/>
<dbReference type="OrthoDB" id="9797344at2"/>
<keyword evidence="2" id="KW-0378">Hydrolase</keyword>
<dbReference type="Gene3D" id="1.20.58.1910">
    <property type="match status" value="1"/>
</dbReference>
<evidence type="ECO:0000313" key="2">
    <source>
        <dbReference type="EMBL" id="AOW20898.1"/>
    </source>
</evidence>
<dbReference type="KEGG" id="lul:LPB138_09535"/>
<feature type="domain" description="HD/PDEase" evidence="1">
    <location>
        <begin position="24"/>
        <end position="143"/>
    </location>
</feature>
<proteinExistence type="predicted"/>
<dbReference type="SMART" id="SM00471">
    <property type="entry name" value="HDc"/>
    <property type="match status" value="1"/>
</dbReference>
<dbReference type="RefSeq" id="WP_070237062.1">
    <property type="nucleotide sequence ID" value="NZ_CP017478.1"/>
</dbReference>
<gene>
    <name evidence="2" type="ORF">LPB138_09535</name>
</gene>
<dbReference type="InterPro" id="IPR003607">
    <property type="entry name" value="HD/PDEase_dom"/>
</dbReference>
<dbReference type="CDD" id="cd00077">
    <property type="entry name" value="HDc"/>
    <property type="match status" value="1"/>
</dbReference>
<evidence type="ECO:0000259" key="1">
    <source>
        <dbReference type="SMART" id="SM00471"/>
    </source>
</evidence>
<evidence type="ECO:0000313" key="3">
    <source>
        <dbReference type="Proteomes" id="UP000176050"/>
    </source>
</evidence>